<dbReference type="RefSeq" id="WP_093943416.1">
    <property type="nucleotide sequence ID" value="NZ_CP022521.1"/>
</dbReference>
<dbReference type="Proteomes" id="UP000204221">
    <property type="component" value="Chromosome"/>
</dbReference>
<dbReference type="InterPro" id="IPR002052">
    <property type="entry name" value="DNA_methylase_N6_adenine_CS"/>
</dbReference>
<dbReference type="SUPFAM" id="SSF53335">
    <property type="entry name" value="S-adenosyl-L-methionine-dependent methyltransferases"/>
    <property type="match status" value="1"/>
</dbReference>
<evidence type="ECO:0000313" key="3">
    <source>
        <dbReference type="Proteomes" id="UP000204221"/>
    </source>
</evidence>
<dbReference type="PANTHER" id="PTHR23290:SF0">
    <property type="entry name" value="RRNA N6-ADENOSINE-METHYLTRANSFERASE METTL5"/>
    <property type="match status" value="1"/>
</dbReference>
<keyword evidence="3" id="KW-1185">Reference proteome</keyword>
<organism evidence="2 3">
    <name type="scientific">Actinoalloteichus hoggarensis</name>
    <dbReference type="NCBI Taxonomy" id="1470176"/>
    <lineage>
        <taxon>Bacteria</taxon>
        <taxon>Bacillati</taxon>
        <taxon>Actinomycetota</taxon>
        <taxon>Actinomycetes</taxon>
        <taxon>Pseudonocardiales</taxon>
        <taxon>Pseudonocardiaceae</taxon>
        <taxon>Actinoalloteichus</taxon>
    </lineage>
</organism>
<feature type="region of interest" description="Disordered" evidence="1">
    <location>
        <begin position="327"/>
        <end position="347"/>
    </location>
</feature>
<name>A0A221W9R4_9PSEU</name>
<accession>A0A221W9R4</accession>
<gene>
    <name evidence="2" type="ORF">AHOG_24290</name>
</gene>
<reference evidence="2 3" key="1">
    <citation type="submission" date="2017-07" db="EMBL/GenBank/DDBJ databases">
        <title>Complete genome sequence of Actinoalloteichus hoggarensis DSM 45943, type strain of Actinoalloteichus hoggarensis.</title>
        <authorList>
            <person name="Ruckert C."/>
            <person name="Nouioui I."/>
            <person name="Willmese J."/>
            <person name="van Wezel G."/>
            <person name="Klenk H.-P."/>
            <person name="Kalinowski J."/>
            <person name="Zotchev S.B."/>
        </authorList>
    </citation>
    <scope>NUCLEOTIDE SEQUENCE [LARGE SCALE GENOMIC DNA]</scope>
    <source>
        <strain evidence="2 3">DSM 45943</strain>
    </source>
</reference>
<dbReference type="GO" id="GO:0032259">
    <property type="term" value="P:methylation"/>
    <property type="evidence" value="ECO:0007669"/>
    <property type="project" value="InterPro"/>
</dbReference>
<dbReference type="PROSITE" id="PS00092">
    <property type="entry name" value="N6_MTASE"/>
    <property type="match status" value="1"/>
</dbReference>
<dbReference type="GO" id="GO:0008168">
    <property type="term" value="F:methyltransferase activity"/>
    <property type="evidence" value="ECO:0007669"/>
    <property type="project" value="InterPro"/>
</dbReference>
<sequence>MEHRSAEDDVDRTDQDPRAAVAGLIRAAGVHGLRLRRVLAMLLADWRSEEELIRAQATPRRTVEELLAAVGSDLGRRRVDGRELIRVRPERAADYRAEFADTALPEPVDQVPSAARLPESLLADVRADIASVPPPLAALDHVQATPESVLRRAAWLASHYDLTDASVLFLGDHDLTSLALGRLRPDAAITVVDVDDRVLAHIDGIAERQGLRIRCLHADLRFGLPPSVLDTADLVFTDPPYTPEGVGLFAARGAECLRDGAGRVLIAYGYSDRTPALGLKVQQRLHRLGMLFEAILPDFDRYEGAQAIGSAADLYVCRPLSTGGTRRGDTRIYTHGPQSSESSGGPSAAALEALRGLVDVPTPPPVHDAEWTSPISVDAALIDAIADPGPWLFRVLAAANTRSLGVLVRNNHPDLVDASAQRALSELVGAKFRLRFHRSTPDGRHAVVVASAVTTEQTPDAPGAGQPVDRAASPRTDVIAGALLRKAHGRIANVWREALIRRETARGQALTKNQARDLVLAAAPRRDELDLRLIDLPRHRVAALLAAADTANGAAAG</sequence>
<dbReference type="PANTHER" id="PTHR23290">
    <property type="entry name" value="RRNA N6-ADENOSINE-METHYLTRANSFERASE METTL5"/>
    <property type="match status" value="1"/>
</dbReference>
<dbReference type="Pfam" id="PF01861">
    <property type="entry name" value="BpsA_C"/>
    <property type="match status" value="1"/>
</dbReference>
<dbReference type="Gene3D" id="3.40.50.150">
    <property type="entry name" value="Vaccinia Virus protein VP39"/>
    <property type="match status" value="1"/>
</dbReference>
<dbReference type="InterPro" id="IPR002723">
    <property type="entry name" value="BpsA_C"/>
</dbReference>
<dbReference type="EMBL" id="CP022521">
    <property type="protein sequence ID" value="ASO22464.1"/>
    <property type="molecule type" value="Genomic_DNA"/>
</dbReference>
<dbReference type="InterPro" id="IPR029063">
    <property type="entry name" value="SAM-dependent_MTases_sf"/>
</dbReference>
<proteinExistence type="predicted"/>
<dbReference type="OrthoDB" id="7593728at2"/>
<dbReference type="GO" id="GO:0006596">
    <property type="term" value="P:polyamine biosynthetic process"/>
    <property type="evidence" value="ECO:0007669"/>
    <property type="project" value="TreeGrafter"/>
</dbReference>
<dbReference type="AlphaFoldDB" id="A0A221W9R4"/>
<dbReference type="KEGG" id="ahg:AHOG_24290"/>
<evidence type="ECO:0000256" key="1">
    <source>
        <dbReference type="SAM" id="MobiDB-lite"/>
    </source>
</evidence>
<dbReference type="InterPro" id="IPR051720">
    <property type="entry name" value="rRNA_MeTrfase/Polyamine_Synth"/>
</dbReference>
<protein>
    <submittedName>
        <fullName evidence="2">Uncharacterized protein</fullName>
    </submittedName>
</protein>
<evidence type="ECO:0000313" key="2">
    <source>
        <dbReference type="EMBL" id="ASO22464.1"/>
    </source>
</evidence>
<dbReference type="GO" id="GO:0003676">
    <property type="term" value="F:nucleic acid binding"/>
    <property type="evidence" value="ECO:0007669"/>
    <property type="project" value="InterPro"/>
</dbReference>